<evidence type="ECO:0000256" key="12">
    <source>
        <dbReference type="PIRNR" id="PIRNR015601"/>
    </source>
</evidence>
<dbReference type="SUPFAM" id="SSF75217">
    <property type="entry name" value="alpha/beta knot"/>
    <property type="match status" value="1"/>
</dbReference>
<dbReference type="PANTHER" id="PTHR30027">
    <property type="entry name" value="RIBOSOMAL RNA SMALL SUBUNIT METHYLTRANSFERASE E"/>
    <property type="match status" value="1"/>
</dbReference>
<dbReference type="PIRSF" id="PIRSF015601">
    <property type="entry name" value="MTase_slr0722"/>
    <property type="match status" value="1"/>
</dbReference>
<dbReference type="GO" id="GO:0005737">
    <property type="term" value="C:cytoplasm"/>
    <property type="evidence" value="ECO:0007669"/>
    <property type="project" value="UniProtKB-SubCell"/>
</dbReference>
<organism evidence="15 17">
    <name type="scientific">Mastigocoleus testarum BC008</name>
    <dbReference type="NCBI Taxonomy" id="371196"/>
    <lineage>
        <taxon>Bacteria</taxon>
        <taxon>Bacillati</taxon>
        <taxon>Cyanobacteriota</taxon>
        <taxon>Cyanophyceae</taxon>
        <taxon>Nostocales</taxon>
        <taxon>Hapalosiphonaceae</taxon>
        <taxon>Mastigocoleus</taxon>
    </lineage>
</organism>
<keyword evidence="17" id="KW-1185">Reference proteome</keyword>
<dbReference type="InterPro" id="IPR046887">
    <property type="entry name" value="RsmE_PUA-like"/>
</dbReference>
<dbReference type="GO" id="GO:0070475">
    <property type="term" value="P:rRNA base methylation"/>
    <property type="evidence" value="ECO:0007669"/>
    <property type="project" value="TreeGrafter"/>
</dbReference>
<dbReference type="InterPro" id="IPR015947">
    <property type="entry name" value="PUA-like_sf"/>
</dbReference>
<dbReference type="InterPro" id="IPR029028">
    <property type="entry name" value="Alpha/beta_knot_MTases"/>
</dbReference>
<keyword evidence="8 12" id="KW-0808">Transferase</keyword>
<protein>
    <recommendedName>
        <fullName evidence="4 12">Ribosomal RNA small subunit methyltransferase E</fullName>
        <ecNumber evidence="3 12">2.1.1.193</ecNumber>
    </recommendedName>
</protein>
<evidence type="ECO:0000256" key="4">
    <source>
        <dbReference type="ARBA" id="ARBA00013673"/>
    </source>
</evidence>
<feature type="domain" description="Ribosomal RNA small subunit methyltransferase E PUA-like" evidence="14">
    <location>
        <begin position="21"/>
        <end position="56"/>
    </location>
</feature>
<dbReference type="GO" id="GO:0070042">
    <property type="term" value="F:rRNA (uridine-N3-)-methyltransferase activity"/>
    <property type="evidence" value="ECO:0007669"/>
    <property type="project" value="TreeGrafter"/>
</dbReference>
<name>A0A0V7ZEI0_9CYAN</name>
<comment type="function">
    <text evidence="10 12">Specifically methylates the N3 position of the uracil ring of uridine 1498 (m3U1498) in 16S rRNA. Acts on the fully assembled 30S ribosomal subunit.</text>
</comment>
<evidence type="ECO:0000256" key="7">
    <source>
        <dbReference type="ARBA" id="ARBA00022603"/>
    </source>
</evidence>
<evidence type="ECO:0000256" key="6">
    <source>
        <dbReference type="ARBA" id="ARBA00022552"/>
    </source>
</evidence>
<dbReference type="Proteomes" id="UP000053372">
    <property type="component" value="Unassembled WGS sequence"/>
</dbReference>
<keyword evidence="6 12" id="KW-0698">rRNA processing</keyword>
<dbReference type="Gene3D" id="3.40.1280.10">
    <property type="match status" value="1"/>
</dbReference>
<dbReference type="EC" id="2.1.1.193" evidence="3 12"/>
<evidence type="ECO:0000256" key="5">
    <source>
        <dbReference type="ARBA" id="ARBA00022490"/>
    </source>
</evidence>
<dbReference type="Pfam" id="PF20260">
    <property type="entry name" value="PUA_4"/>
    <property type="match status" value="1"/>
</dbReference>
<dbReference type="CDD" id="cd18084">
    <property type="entry name" value="RsmE-like"/>
    <property type="match status" value="1"/>
</dbReference>
<comment type="subcellular location">
    <subcellularLocation>
        <location evidence="1 12">Cytoplasm</location>
    </subcellularLocation>
</comment>
<reference evidence="15 17" key="1">
    <citation type="journal article" date="2015" name="Genome Announc.">
        <title>Draft Genome of the Euendolithic (true boring) Cyanobacterium Mastigocoleus testarum strain BC008.</title>
        <authorList>
            <person name="Guida B.S."/>
            <person name="Garcia-Pichel F."/>
        </authorList>
    </citation>
    <scope>NUCLEOTIDE SEQUENCE [LARGE SCALE GENOMIC DNA]</scope>
    <source>
        <strain evidence="15 17">BC008</strain>
    </source>
</reference>
<dbReference type="InterPro" id="IPR046886">
    <property type="entry name" value="RsmE_MTase_dom"/>
</dbReference>
<dbReference type="AlphaFoldDB" id="A0A0V7ZEI0"/>
<comment type="catalytic activity">
    <reaction evidence="11 12">
        <text>uridine(1498) in 16S rRNA + S-adenosyl-L-methionine = N(3)-methyluridine(1498) in 16S rRNA + S-adenosyl-L-homocysteine + H(+)</text>
        <dbReference type="Rhea" id="RHEA:42920"/>
        <dbReference type="Rhea" id="RHEA-COMP:10283"/>
        <dbReference type="Rhea" id="RHEA-COMP:10284"/>
        <dbReference type="ChEBI" id="CHEBI:15378"/>
        <dbReference type="ChEBI" id="CHEBI:57856"/>
        <dbReference type="ChEBI" id="CHEBI:59789"/>
        <dbReference type="ChEBI" id="CHEBI:65315"/>
        <dbReference type="ChEBI" id="CHEBI:74502"/>
        <dbReference type="EC" id="2.1.1.193"/>
    </reaction>
</comment>
<dbReference type="NCBIfam" id="NF008697">
    <property type="entry name" value="PRK11713.4-1"/>
    <property type="match status" value="1"/>
</dbReference>
<keyword evidence="5 12" id="KW-0963">Cytoplasm</keyword>
<evidence type="ECO:0000256" key="11">
    <source>
        <dbReference type="ARBA" id="ARBA00047944"/>
    </source>
</evidence>
<evidence type="ECO:0000313" key="16">
    <source>
        <dbReference type="EMBL" id="KST63044.1"/>
    </source>
</evidence>
<keyword evidence="9 12" id="KW-0949">S-adenosyl-L-methionine</keyword>
<dbReference type="EMBL" id="LMTZ01000147">
    <property type="protein sequence ID" value="KST62953.1"/>
    <property type="molecule type" value="Genomic_DNA"/>
</dbReference>
<evidence type="ECO:0000256" key="2">
    <source>
        <dbReference type="ARBA" id="ARBA00005528"/>
    </source>
</evidence>
<feature type="domain" description="Ribosomal RNA small subunit methyltransferase E methyltransferase" evidence="13">
    <location>
        <begin position="72"/>
        <end position="244"/>
    </location>
</feature>
<evidence type="ECO:0000259" key="13">
    <source>
        <dbReference type="Pfam" id="PF04452"/>
    </source>
</evidence>
<dbReference type="Pfam" id="PF04452">
    <property type="entry name" value="Methyltrans_RNA"/>
    <property type="match status" value="1"/>
</dbReference>
<dbReference type="InterPro" id="IPR029026">
    <property type="entry name" value="tRNA_m1G_MTases_N"/>
</dbReference>
<keyword evidence="7 12" id="KW-0489">Methyltransferase</keyword>
<evidence type="ECO:0000256" key="8">
    <source>
        <dbReference type="ARBA" id="ARBA00022679"/>
    </source>
</evidence>
<evidence type="ECO:0000256" key="10">
    <source>
        <dbReference type="ARBA" id="ARBA00025699"/>
    </source>
</evidence>
<dbReference type="NCBIfam" id="TIGR00046">
    <property type="entry name" value="RsmE family RNA methyltransferase"/>
    <property type="match status" value="1"/>
</dbReference>
<dbReference type="RefSeq" id="WP_027845512.1">
    <property type="nucleotide sequence ID" value="NZ_LMTZ01000145.1"/>
</dbReference>
<evidence type="ECO:0000313" key="15">
    <source>
        <dbReference type="EMBL" id="KST62953.1"/>
    </source>
</evidence>
<comment type="similarity">
    <text evidence="2 12">Belongs to the RNA methyltransferase RsmE family.</text>
</comment>
<dbReference type="SUPFAM" id="SSF88697">
    <property type="entry name" value="PUA domain-like"/>
    <property type="match status" value="1"/>
</dbReference>
<dbReference type="EMBL" id="LMTZ01000145">
    <property type="protein sequence ID" value="KST63044.1"/>
    <property type="molecule type" value="Genomic_DNA"/>
</dbReference>
<evidence type="ECO:0000256" key="1">
    <source>
        <dbReference type="ARBA" id="ARBA00004496"/>
    </source>
</evidence>
<evidence type="ECO:0000256" key="3">
    <source>
        <dbReference type="ARBA" id="ARBA00012328"/>
    </source>
</evidence>
<evidence type="ECO:0000256" key="9">
    <source>
        <dbReference type="ARBA" id="ARBA00022691"/>
    </source>
</evidence>
<gene>
    <name evidence="15" type="ORF">BC008_11590</name>
    <name evidence="16" type="ORF">BC008_12065</name>
</gene>
<evidence type="ECO:0000313" key="17">
    <source>
        <dbReference type="Proteomes" id="UP000053372"/>
    </source>
</evidence>
<sequence>MRQLQRIAIAPFQKQQEQIVLTAKQKHYLYRVLRLGEGSKFIAMDGEGQWWLTQLRGEEARVLEKLEVENQELSISVTLISALPKNGFDEIVRCCTELGVSCIAPVISKRTLLKPSPQKFQRWQKIAQEASEQSERTFVPNILEPVNFDQSLSLFPDSENSAAQHKKYICTARSDSPHLLAYISGQKYAIEQEKPCQIWLATGPEGGWTEKEIELATEAGFQTVSLGKRILRSVTAPIFALSVVAAALESIAIENVDVKF</sequence>
<comment type="caution">
    <text evidence="15">The sequence shown here is derived from an EMBL/GenBank/DDBJ whole genome shotgun (WGS) entry which is preliminary data.</text>
</comment>
<dbReference type="OrthoDB" id="9815641at2"/>
<dbReference type="PANTHER" id="PTHR30027:SF3">
    <property type="entry name" value="16S RRNA (URACIL(1498)-N(3))-METHYLTRANSFERASE"/>
    <property type="match status" value="1"/>
</dbReference>
<accession>A0A0V7ZEI0</accession>
<proteinExistence type="inferred from homology"/>
<evidence type="ECO:0000259" key="14">
    <source>
        <dbReference type="Pfam" id="PF20260"/>
    </source>
</evidence>
<dbReference type="InterPro" id="IPR006700">
    <property type="entry name" value="RsmE"/>
</dbReference>